<evidence type="ECO:0000313" key="8">
    <source>
        <dbReference type="Proteomes" id="UP000326178"/>
    </source>
</evidence>
<comment type="cofactor">
    <cofactor evidence="1">
        <name>Mg(2+)</name>
        <dbReference type="ChEBI" id="CHEBI:18420"/>
    </cofactor>
</comment>
<evidence type="ECO:0000256" key="1">
    <source>
        <dbReference type="ARBA" id="ARBA00001946"/>
    </source>
</evidence>
<dbReference type="SFLD" id="SFLDS00005">
    <property type="entry name" value="Isoprenoid_Synthase_Type_I"/>
    <property type="match status" value="1"/>
</dbReference>
<sequence>MSPQALTTGALDLAGIRERVDAALADFLRRPSSRVPPQNRRGHRHDLDRALTDYVLAPGKRIRPLLCVIGWQAAGGDGGEGEGEGEETVMRLAASLELFHAFALIHDDILDDSDTRRGLPSAHRAFAARHRGRPDADAFGRNLAVLLGDLALVRCDGILHTAGFTERQRHAVLPLIDTMRNEVVLGQYLDLHTAGSPTDDIDRALTVIRLKTARYTVERPLQLGAALAGGDAQTLHACSAYALPLGEAFQLRDDLLGTFGDPSVTGKPVTEDLRSGKATVLMALAVRLAAPRQAELLDRLVGNPRMDEEGAMAVRRVLEATGARATVEKMISDRYGMAVAALDRSPFSPHATEALRRIAAGAVVRTA</sequence>
<dbReference type="PROSITE" id="PS00444">
    <property type="entry name" value="POLYPRENYL_SYNTHASE_2"/>
    <property type="match status" value="1"/>
</dbReference>
<dbReference type="SFLD" id="SFLDG01017">
    <property type="entry name" value="Polyprenyl_Transferase_Like"/>
    <property type="match status" value="1"/>
</dbReference>
<keyword evidence="3 6" id="KW-0808">Transferase</keyword>
<dbReference type="PANTHER" id="PTHR12001:SF85">
    <property type="entry name" value="SHORT CHAIN ISOPRENYL DIPHOSPHATE SYNTHASE"/>
    <property type="match status" value="1"/>
</dbReference>
<dbReference type="CDD" id="cd00685">
    <property type="entry name" value="Trans_IPPS_HT"/>
    <property type="match status" value="1"/>
</dbReference>
<dbReference type="Gene3D" id="1.10.600.10">
    <property type="entry name" value="Farnesyl Diphosphate Synthase"/>
    <property type="match status" value="1"/>
</dbReference>
<dbReference type="OrthoDB" id="4497239at2"/>
<protein>
    <submittedName>
        <fullName evidence="7">Polyprenyl synthetase family protein</fullName>
    </submittedName>
</protein>
<dbReference type="Proteomes" id="UP000326178">
    <property type="component" value="Chromosome"/>
</dbReference>
<keyword evidence="4" id="KW-0479">Metal-binding</keyword>
<dbReference type="KEGG" id="snk:CP967_32410"/>
<accession>A0A5J6FHH9</accession>
<dbReference type="GO" id="GO:0004659">
    <property type="term" value="F:prenyltransferase activity"/>
    <property type="evidence" value="ECO:0007669"/>
    <property type="project" value="InterPro"/>
</dbReference>
<evidence type="ECO:0000313" key="7">
    <source>
        <dbReference type="EMBL" id="QEU76049.1"/>
    </source>
</evidence>
<organism evidence="7 8">
    <name type="scientific">Streptomyces nitrosporeus</name>
    <dbReference type="NCBI Taxonomy" id="28894"/>
    <lineage>
        <taxon>Bacteria</taxon>
        <taxon>Bacillati</taxon>
        <taxon>Actinomycetota</taxon>
        <taxon>Actinomycetes</taxon>
        <taxon>Kitasatosporales</taxon>
        <taxon>Streptomycetaceae</taxon>
        <taxon>Streptomyces</taxon>
    </lineage>
</organism>
<keyword evidence="5" id="KW-0460">Magnesium</keyword>
<evidence type="ECO:0000256" key="5">
    <source>
        <dbReference type="ARBA" id="ARBA00022842"/>
    </source>
</evidence>
<dbReference type="Pfam" id="PF00348">
    <property type="entry name" value="polyprenyl_synt"/>
    <property type="match status" value="1"/>
</dbReference>
<evidence type="ECO:0000256" key="6">
    <source>
        <dbReference type="RuleBase" id="RU004466"/>
    </source>
</evidence>
<evidence type="ECO:0000256" key="2">
    <source>
        <dbReference type="ARBA" id="ARBA00006706"/>
    </source>
</evidence>
<reference evidence="7 8" key="1">
    <citation type="submission" date="2017-09" db="EMBL/GenBank/DDBJ databases">
        <authorList>
            <person name="Lee N."/>
            <person name="Cho B.-K."/>
        </authorList>
    </citation>
    <scope>NUCLEOTIDE SEQUENCE [LARGE SCALE GENOMIC DNA]</scope>
    <source>
        <strain evidence="7 8">ATCC 12769</strain>
    </source>
</reference>
<name>A0A5J6FHH9_9ACTN</name>
<dbReference type="PANTHER" id="PTHR12001">
    <property type="entry name" value="GERANYLGERANYL PYROPHOSPHATE SYNTHASE"/>
    <property type="match status" value="1"/>
</dbReference>
<gene>
    <name evidence="7" type="ORF">CP967_32410</name>
</gene>
<dbReference type="PROSITE" id="PS00723">
    <property type="entry name" value="POLYPRENYL_SYNTHASE_1"/>
    <property type="match status" value="1"/>
</dbReference>
<dbReference type="GO" id="GO:0046872">
    <property type="term" value="F:metal ion binding"/>
    <property type="evidence" value="ECO:0007669"/>
    <property type="project" value="UniProtKB-KW"/>
</dbReference>
<evidence type="ECO:0000256" key="4">
    <source>
        <dbReference type="ARBA" id="ARBA00022723"/>
    </source>
</evidence>
<dbReference type="EMBL" id="CP023702">
    <property type="protein sequence ID" value="QEU76049.1"/>
    <property type="molecule type" value="Genomic_DNA"/>
</dbReference>
<keyword evidence="8" id="KW-1185">Reference proteome</keyword>
<dbReference type="RefSeq" id="WP_150491366.1">
    <property type="nucleotide sequence ID" value="NZ_BMUV01000012.1"/>
</dbReference>
<dbReference type="InterPro" id="IPR008949">
    <property type="entry name" value="Isoprenoid_synthase_dom_sf"/>
</dbReference>
<dbReference type="InterPro" id="IPR000092">
    <property type="entry name" value="Polyprenyl_synt"/>
</dbReference>
<comment type="similarity">
    <text evidence="2 6">Belongs to the FPP/GGPP synthase family.</text>
</comment>
<proteinExistence type="inferred from homology"/>
<dbReference type="GO" id="GO:0008299">
    <property type="term" value="P:isoprenoid biosynthetic process"/>
    <property type="evidence" value="ECO:0007669"/>
    <property type="project" value="InterPro"/>
</dbReference>
<dbReference type="InterPro" id="IPR033749">
    <property type="entry name" value="Polyprenyl_synt_CS"/>
</dbReference>
<dbReference type="SUPFAM" id="SSF48576">
    <property type="entry name" value="Terpenoid synthases"/>
    <property type="match status" value="1"/>
</dbReference>
<evidence type="ECO:0000256" key="3">
    <source>
        <dbReference type="ARBA" id="ARBA00022679"/>
    </source>
</evidence>
<dbReference type="AlphaFoldDB" id="A0A5J6FHH9"/>